<organism evidence="1 2">
    <name type="scientific">Roseobacter insulae</name>
    <dbReference type="NCBI Taxonomy" id="2859783"/>
    <lineage>
        <taxon>Bacteria</taxon>
        <taxon>Pseudomonadati</taxon>
        <taxon>Pseudomonadota</taxon>
        <taxon>Alphaproteobacteria</taxon>
        <taxon>Rhodobacterales</taxon>
        <taxon>Roseobacteraceae</taxon>
        <taxon>Roseobacter</taxon>
    </lineage>
</organism>
<dbReference type="RefSeq" id="WP_219505648.1">
    <property type="nucleotide sequence ID" value="NZ_JAHXDN010000005.1"/>
</dbReference>
<evidence type="ECO:0000313" key="1">
    <source>
        <dbReference type="EMBL" id="MBW4709772.1"/>
    </source>
</evidence>
<evidence type="ECO:0000313" key="2">
    <source>
        <dbReference type="Proteomes" id="UP001138661"/>
    </source>
</evidence>
<name>A0A9X1FYM9_9RHOB</name>
<protein>
    <submittedName>
        <fullName evidence="1">Divalent-cation tolerance protein CutA</fullName>
    </submittedName>
</protein>
<dbReference type="EMBL" id="JAHXDN010000005">
    <property type="protein sequence ID" value="MBW4709772.1"/>
    <property type="molecule type" value="Genomic_DNA"/>
</dbReference>
<sequence length="106" mass="12057">MHIIDILVNCPSADTADAISAALIEQRLVACTNRYAPVQSAYFWKGRIEQEEEHPLLLKTRAELAQTVEDALRKLHPYEVPPIIRINLDGANADYIQWVYAETRLP</sequence>
<dbReference type="AlphaFoldDB" id="A0A9X1FYM9"/>
<dbReference type="PANTHER" id="PTHR23419:SF8">
    <property type="entry name" value="FI09726P"/>
    <property type="match status" value="1"/>
</dbReference>
<reference evidence="1" key="1">
    <citation type="submission" date="2021-07" db="EMBL/GenBank/DDBJ databases">
        <title>Roseobacter insulae sp. nov., isolated from a tidal flat.</title>
        <authorList>
            <person name="Park S."/>
            <person name="Yoon J.-H."/>
        </authorList>
    </citation>
    <scope>NUCLEOTIDE SEQUENCE</scope>
    <source>
        <strain evidence="1">YSTF-M11</strain>
    </source>
</reference>
<dbReference type="GO" id="GO:0010038">
    <property type="term" value="P:response to metal ion"/>
    <property type="evidence" value="ECO:0007669"/>
    <property type="project" value="InterPro"/>
</dbReference>
<comment type="caution">
    <text evidence="1">The sequence shown here is derived from an EMBL/GenBank/DDBJ whole genome shotgun (WGS) entry which is preliminary data.</text>
</comment>
<dbReference type="GO" id="GO:0005507">
    <property type="term" value="F:copper ion binding"/>
    <property type="evidence" value="ECO:0007669"/>
    <property type="project" value="TreeGrafter"/>
</dbReference>
<dbReference type="Pfam" id="PF03091">
    <property type="entry name" value="CutA1"/>
    <property type="match status" value="1"/>
</dbReference>
<gene>
    <name evidence="1" type="ORF">KX928_18445</name>
</gene>
<dbReference type="Proteomes" id="UP001138661">
    <property type="component" value="Unassembled WGS sequence"/>
</dbReference>
<dbReference type="PANTHER" id="PTHR23419">
    <property type="entry name" value="DIVALENT CATION TOLERANCE CUTA-RELATED"/>
    <property type="match status" value="1"/>
</dbReference>
<dbReference type="InterPro" id="IPR004323">
    <property type="entry name" value="Ion_tolerance_CutA"/>
</dbReference>
<proteinExistence type="predicted"/>
<accession>A0A9X1FYM9</accession>
<keyword evidence="2" id="KW-1185">Reference proteome</keyword>